<keyword evidence="5" id="KW-0520">NAD</keyword>
<feature type="transmembrane region" description="Helical" evidence="5">
    <location>
        <begin position="63"/>
        <end position="81"/>
    </location>
</feature>
<evidence type="ECO:0000256" key="6">
    <source>
        <dbReference type="RuleBase" id="RU000320"/>
    </source>
</evidence>
<dbReference type="Proteomes" id="UP000199702">
    <property type="component" value="Unassembled WGS sequence"/>
</dbReference>
<organism evidence="8 9">
    <name type="scientific">Flavobacterium terrigena</name>
    <dbReference type="NCBI Taxonomy" id="402734"/>
    <lineage>
        <taxon>Bacteria</taxon>
        <taxon>Pseudomonadati</taxon>
        <taxon>Bacteroidota</taxon>
        <taxon>Flavobacteriia</taxon>
        <taxon>Flavobacteriales</taxon>
        <taxon>Flavobacteriaceae</taxon>
        <taxon>Flavobacterium</taxon>
    </lineage>
</organism>
<evidence type="ECO:0000256" key="4">
    <source>
        <dbReference type="ARBA" id="ARBA00023136"/>
    </source>
</evidence>
<dbReference type="RefSeq" id="WP_091310412.1">
    <property type="nucleotide sequence ID" value="NZ_CBCSJU010000002.1"/>
</dbReference>
<sequence length="455" mass="49542">MTTLIAIIGIGIFCLLAEIMNLKKIIIPVSIVSLMALFGLNITGQLPEITGFESMIEVNKFSVAFSSLFILLTALLILLSAPSYTKSSKLSDFISIKIFMLSGAVAMVSFSNMAMFFLGIEVLSIGLYVLAGSDRLNIKSNEAGMKYFLMGSFASGILLFGITMLYGATGTFDVGTLYEASISASTEFWFYIGVILVTIGMLFKVAATPMHFWAPDVYEGAPTQVTAIMSTLAKVAAMASFFKLITILNSQMLYSYTQVIVVVVIATMLFGNVMALRQKKIKRVIAYSGISHTGFMLMTLLNINAAENNLLFYATSYAIAGLAAFSVILFVVKNEDNDFIDNFNGLGKKHPLMAFVMTIALLSMAGIPILAGFFAKFFLLNQIISGGFIGLAIVAIINSMIAVFYYFKVVVAMYTKEPTYGKEYANHSEYYIVGIVATVLLVLIGLFPDAIMNLL</sequence>
<protein>
    <recommendedName>
        <fullName evidence="5">NADH-quinone oxidoreductase subunit N</fullName>
        <ecNumber evidence="5">7.1.1.-</ecNumber>
    </recommendedName>
    <alternativeName>
        <fullName evidence="5">NADH dehydrogenase I subunit N</fullName>
    </alternativeName>
    <alternativeName>
        <fullName evidence="5">NDH-1 subunit N</fullName>
    </alternativeName>
</protein>
<comment type="subcellular location">
    <subcellularLocation>
        <location evidence="5">Cell membrane</location>
        <topology evidence="5">Multi-pass membrane protein</topology>
    </subcellularLocation>
    <subcellularLocation>
        <location evidence="1">Endomembrane system</location>
        <topology evidence="1">Multi-pass membrane protein</topology>
    </subcellularLocation>
    <subcellularLocation>
        <location evidence="6">Membrane</location>
        <topology evidence="6">Multi-pass membrane protein</topology>
    </subcellularLocation>
</comment>
<feature type="transmembrane region" description="Helical" evidence="5">
    <location>
        <begin position="25"/>
        <end position="43"/>
    </location>
</feature>
<dbReference type="GO" id="GO:0012505">
    <property type="term" value="C:endomembrane system"/>
    <property type="evidence" value="ECO:0007669"/>
    <property type="project" value="UniProtKB-SubCell"/>
</dbReference>
<keyword evidence="2 5" id="KW-0812">Transmembrane</keyword>
<dbReference type="GO" id="GO:0005886">
    <property type="term" value="C:plasma membrane"/>
    <property type="evidence" value="ECO:0007669"/>
    <property type="project" value="UniProtKB-SubCell"/>
</dbReference>
<comment type="subunit">
    <text evidence="5">NDH-1 is composed of 14 different subunits. Subunits NuoA, H, J, K, L, M, N constitute the membrane sector of the complex.</text>
</comment>
<dbReference type="GO" id="GO:0050136">
    <property type="term" value="F:NADH dehydrogenase (quinone) (non-electrogenic) activity"/>
    <property type="evidence" value="ECO:0007669"/>
    <property type="project" value="UniProtKB-UniRule"/>
</dbReference>
<keyword evidence="9" id="KW-1185">Reference proteome</keyword>
<feature type="transmembrane region" description="Helical" evidence="5">
    <location>
        <begin position="310"/>
        <end position="332"/>
    </location>
</feature>
<feature type="transmembrane region" description="Helical" evidence="5">
    <location>
        <begin position="352"/>
        <end position="375"/>
    </location>
</feature>
<dbReference type="AlphaFoldDB" id="A0A1H6SM76"/>
<proteinExistence type="inferred from homology"/>
<dbReference type="InterPro" id="IPR010096">
    <property type="entry name" value="NADH-Q_OxRdtase_suN/2"/>
</dbReference>
<comment type="similarity">
    <text evidence="5">Belongs to the complex I subunit 2 family.</text>
</comment>
<dbReference type="Pfam" id="PF00361">
    <property type="entry name" value="Proton_antipo_M"/>
    <property type="match status" value="1"/>
</dbReference>
<feature type="transmembrane region" description="Helical" evidence="5">
    <location>
        <begin position="284"/>
        <end position="304"/>
    </location>
</feature>
<dbReference type="EMBL" id="FNYA01000002">
    <property type="protein sequence ID" value="SEI69009.1"/>
    <property type="molecule type" value="Genomic_DNA"/>
</dbReference>
<evidence type="ECO:0000256" key="5">
    <source>
        <dbReference type="HAMAP-Rule" id="MF_00445"/>
    </source>
</evidence>
<evidence type="ECO:0000259" key="7">
    <source>
        <dbReference type="Pfam" id="PF00361"/>
    </source>
</evidence>
<dbReference type="NCBIfam" id="TIGR01770">
    <property type="entry name" value="NDH_I_N"/>
    <property type="match status" value="1"/>
</dbReference>
<accession>A0A1H6SM76</accession>
<name>A0A1H6SM76_9FLAO</name>
<keyword evidence="5" id="KW-1278">Translocase</keyword>
<keyword evidence="5" id="KW-0874">Quinone</keyword>
<keyword evidence="5" id="KW-0813">Transport</keyword>
<evidence type="ECO:0000313" key="8">
    <source>
        <dbReference type="EMBL" id="SEI69009.1"/>
    </source>
</evidence>
<reference evidence="9" key="1">
    <citation type="submission" date="2016-10" db="EMBL/GenBank/DDBJ databases">
        <authorList>
            <person name="Varghese N."/>
            <person name="Submissions S."/>
        </authorList>
    </citation>
    <scope>NUCLEOTIDE SEQUENCE [LARGE SCALE GENOMIC DNA]</scope>
    <source>
        <strain evidence="9">DSM 17934</strain>
    </source>
</reference>
<gene>
    <name evidence="5" type="primary">nuoN</name>
    <name evidence="8" type="ORF">SAMN05660918_1425</name>
</gene>
<dbReference type="GO" id="GO:0048038">
    <property type="term" value="F:quinone binding"/>
    <property type="evidence" value="ECO:0007669"/>
    <property type="project" value="UniProtKB-KW"/>
</dbReference>
<feature type="transmembrane region" description="Helical" evidence="5">
    <location>
        <begin position="227"/>
        <end position="247"/>
    </location>
</feature>
<comment type="catalytic activity">
    <reaction evidence="5">
        <text>a quinone + NADH + 5 H(+)(in) = a quinol + NAD(+) + 4 H(+)(out)</text>
        <dbReference type="Rhea" id="RHEA:57888"/>
        <dbReference type="ChEBI" id="CHEBI:15378"/>
        <dbReference type="ChEBI" id="CHEBI:24646"/>
        <dbReference type="ChEBI" id="CHEBI:57540"/>
        <dbReference type="ChEBI" id="CHEBI:57945"/>
        <dbReference type="ChEBI" id="CHEBI:132124"/>
    </reaction>
</comment>
<dbReference type="STRING" id="402734.SAMN05660918_1425"/>
<comment type="function">
    <text evidence="5">NDH-1 shuttles electrons from NADH, via FMN and iron-sulfur (Fe-S) centers, to quinones in the respiratory chain. The immediate electron acceptor for the enzyme in this species is believed to be a menaquinone. Couples the redox reaction to proton translocation (for every two electrons transferred, four hydrogen ions are translocated across the cytoplasmic membrane), and thus conserves the redox energy in a proton gradient.</text>
</comment>
<keyword evidence="4 5" id="KW-0472">Membrane</keyword>
<dbReference type="OrthoDB" id="9811718at2"/>
<dbReference type="EC" id="7.1.1.-" evidence="5"/>
<feature type="domain" description="NADH:quinone oxidoreductase/Mrp antiporter transmembrane" evidence="7">
    <location>
        <begin position="112"/>
        <end position="401"/>
    </location>
</feature>
<evidence type="ECO:0000256" key="2">
    <source>
        <dbReference type="ARBA" id="ARBA00022692"/>
    </source>
</evidence>
<feature type="transmembrane region" description="Helical" evidence="5">
    <location>
        <begin position="428"/>
        <end position="447"/>
    </location>
</feature>
<feature type="transmembrane region" description="Helical" evidence="5">
    <location>
        <begin position="148"/>
        <end position="168"/>
    </location>
</feature>
<feature type="transmembrane region" description="Helical" evidence="5">
    <location>
        <begin position="188"/>
        <end position="207"/>
    </location>
</feature>
<evidence type="ECO:0000256" key="3">
    <source>
        <dbReference type="ARBA" id="ARBA00022989"/>
    </source>
</evidence>
<feature type="transmembrane region" description="Helical" evidence="5">
    <location>
        <begin position="387"/>
        <end position="407"/>
    </location>
</feature>
<evidence type="ECO:0000313" key="9">
    <source>
        <dbReference type="Proteomes" id="UP000199702"/>
    </source>
</evidence>
<dbReference type="HAMAP" id="MF_00445">
    <property type="entry name" value="NDH1_NuoN_1"/>
    <property type="match status" value="1"/>
</dbReference>
<evidence type="ECO:0000256" key="1">
    <source>
        <dbReference type="ARBA" id="ARBA00004127"/>
    </source>
</evidence>
<feature type="transmembrane region" description="Helical" evidence="5">
    <location>
        <begin position="253"/>
        <end position="272"/>
    </location>
</feature>
<keyword evidence="5" id="KW-1003">Cell membrane</keyword>
<dbReference type="InterPro" id="IPR001750">
    <property type="entry name" value="ND/Mrp_TM"/>
</dbReference>
<dbReference type="GO" id="GO:0042773">
    <property type="term" value="P:ATP synthesis coupled electron transport"/>
    <property type="evidence" value="ECO:0007669"/>
    <property type="project" value="InterPro"/>
</dbReference>
<keyword evidence="3 5" id="KW-1133">Transmembrane helix</keyword>
<dbReference type="PANTHER" id="PTHR22773">
    <property type="entry name" value="NADH DEHYDROGENASE"/>
    <property type="match status" value="1"/>
</dbReference>
<feature type="transmembrane region" description="Helical" evidence="5">
    <location>
        <begin position="116"/>
        <end position="136"/>
    </location>
</feature>
<dbReference type="GO" id="GO:0008137">
    <property type="term" value="F:NADH dehydrogenase (ubiquinone) activity"/>
    <property type="evidence" value="ECO:0007669"/>
    <property type="project" value="InterPro"/>
</dbReference>